<dbReference type="Proteomes" id="UP000198755">
    <property type="component" value="Unassembled WGS sequence"/>
</dbReference>
<dbReference type="SUPFAM" id="SSF53067">
    <property type="entry name" value="Actin-like ATPase domain"/>
    <property type="match status" value="1"/>
</dbReference>
<dbReference type="PANTHER" id="PTHR18964:SF149">
    <property type="entry name" value="BIFUNCTIONAL UDP-N-ACETYLGLUCOSAMINE 2-EPIMERASE_N-ACETYLMANNOSAMINE KINASE"/>
    <property type="match status" value="1"/>
</dbReference>
<evidence type="ECO:0000256" key="1">
    <source>
        <dbReference type="ARBA" id="ARBA00006479"/>
    </source>
</evidence>
<gene>
    <name evidence="2" type="ORF">SAMN05444581_1454</name>
</gene>
<dbReference type="InterPro" id="IPR043129">
    <property type="entry name" value="ATPase_NBD"/>
</dbReference>
<dbReference type="RefSeq" id="WP_091686804.1">
    <property type="nucleotide sequence ID" value="NZ_FOSN01000045.1"/>
</dbReference>
<dbReference type="GO" id="GO:0016301">
    <property type="term" value="F:kinase activity"/>
    <property type="evidence" value="ECO:0007669"/>
    <property type="project" value="UniProtKB-KW"/>
</dbReference>
<dbReference type="STRING" id="1612308.SAMN05444581_1454"/>
<dbReference type="AlphaFoldDB" id="A0A1I4DCU4"/>
<organism evidence="2 3">
    <name type="scientific">Methylocapsa palsarum</name>
    <dbReference type="NCBI Taxonomy" id="1612308"/>
    <lineage>
        <taxon>Bacteria</taxon>
        <taxon>Pseudomonadati</taxon>
        <taxon>Pseudomonadota</taxon>
        <taxon>Alphaproteobacteria</taxon>
        <taxon>Hyphomicrobiales</taxon>
        <taxon>Beijerinckiaceae</taxon>
        <taxon>Methylocapsa</taxon>
    </lineage>
</organism>
<keyword evidence="2" id="KW-0418">Kinase</keyword>
<dbReference type="InterPro" id="IPR000600">
    <property type="entry name" value="ROK"/>
</dbReference>
<sequence>MNANARTGHTEQMTLAIDIGGSHLKAAILDESGAMSSGPVRVKTPKPATPEAIVATLMRVTHRLGQFDRVSIGFPGVVRTNFILTAPNLGTKAWRDFRLGAVMTSNLGKPVRVLNDASIQGLGVITGCGLECVLTMGTGMGFALFQDGEIAPHLELSQHPIRTHTTYDDHVGKAALERIGRRRWNKRIGKIISVLETVVNYDTLFIGGGNAKLIDIALPANVKLASNAAGITGGLRLWDQRMDHAFTDRAAAFYALSD</sequence>
<comment type="similarity">
    <text evidence="1">Belongs to the ROK (NagC/XylR) family.</text>
</comment>
<evidence type="ECO:0000313" key="2">
    <source>
        <dbReference type="EMBL" id="SFK89751.1"/>
    </source>
</evidence>
<accession>A0A1I4DCU4</accession>
<dbReference type="OrthoDB" id="849313at2"/>
<keyword evidence="2" id="KW-0808">Transferase</keyword>
<proteinExistence type="inferred from homology"/>
<keyword evidence="3" id="KW-1185">Reference proteome</keyword>
<name>A0A1I4DCU4_9HYPH</name>
<protein>
    <submittedName>
        <fullName evidence="2">Polyphosphate glucokinase</fullName>
    </submittedName>
</protein>
<dbReference type="EMBL" id="FOSN01000045">
    <property type="protein sequence ID" value="SFK89751.1"/>
    <property type="molecule type" value="Genomic_DNA"/>
</dbReference>
<dbReference type="PANTHER" id="PTHR18964">
    <property type="entry name" value="ROK (REPRESSOR, ORF, KINASE) FAMILY"/>
    <property type="match status" value="1"/>
</dbReference>
<reference evidence="2 3" key="1">
    <citation type="submission" date="2016-10" db="EMBL/GenBank/DDBJ databases">
        <authorList>
            <person name="de Groot N.N."/>
        </authorList>
    </citation>
    <scope>NUCLEOTIDE SEQUENCE [LARGE SCALE GENOMIC DNA]</scope>
    <source>
        <strain evidence="2 3">NE2</strain>
    </source>
</reference>
<dbReference type="Pfam" id="PF00480">
    <property type="entry name" value="ROK"/>
    <property type="match status" value="1"/>
</dbReference>
<dbReference type="Gene3D" id="3.30.420.40">
    <property type="match status" value="2"/>
</dbReference>
<evidence type="ECO:0000313" key="3">
    <source>
        <dbReference type="Proteomes" id="UP000198755"/>
    </source>
</evidence>